<protein>
    <submittedName>
        <fullName evidence="3">Uncharacterized protein</fullName>
    </submittedName>
</protein>
<accession>A0A6J3M1T1</accession>
<dbReference type="AlphaFoldDB" id="A0A6J3M1T1"/>
<reference evidence="3" key="3">
    <citation type="submission" date="2025-08" db="UniProtKB">
        <authorList>
            <consortium name="RefSeq"/>
        </authorList>
    </citation>
    <scope>IDENTIFICATION</scope>
    <source>
        <strain evidence="3">CBS 342.82</strain>
    </source>
</reference>
<evidence type="ECO:0000313" key="2">
    <source>
        <dbReference type="Proteomes" id="UP000504637"/>
    </source>
</evidence>
<sequence length="202" mass="23032">MLDVAQENLCSSRALQINQGQSQHDRLQQQYNYVPFHWQIPPSVIGTDSDIHKPLPAADKDRDFQHQPIYVIKWDDGALVYCYYPKREFQQHPMSPWPTDVCRKHTDISKETTESHRNSGSDPEPVDERCETGVAATLKLHNRDFPEGNVSKAMSHAKEDSPVECAVASDDDDADSSPRQSGKKPRSHRGRRKRRKSGTRKA</sequence>
<organism evidence="3">
    <name type="scientific">Dissoconium aciculare CBS 342.82</name>
    <dbReference type="NCBI Taxonomy" id="1314786"/>
    <lineage>
        <taxon>Eukaryota</taxon>
        <taxon>Fungi</taxon>
        <taxon>Dikarya</taxon>
        <taxon>Ascomycota</taxon>
        <taxon>Pezizomycotina</taxon>
        <taxon>Dothideomycetes</taxon>
        <taxon>Dothideomycetidae</taxon>
        <taxon>Mycosphaerellales</taxon>
        <taxon>Dissoconiaceae</taxon>
        <taxon>Dissoconium</taxon>
    </lineage>
</organism>
<dbReference type="RefSeq" id="XP_033459007.1">
    <property type="nucleotide sequence ID" value="XM_033603187.1"/>
</dbReference>
<evidence type="ECO:0000313" key="3">
    <source>
        <dbReference type="RefSeq" id="XP_033459007.1"/>
    </source>
</evidence>
<keyword evidence="2" id="KW-1185">Reference proteome</keyword>
<dbReference type="Proteomes" id="UP000504637">
    <property type="component" value="Unplaced"/>
</dbReference>
<reference evidence="3" key="2">
    <citation type="submission" date="2020-04" db="EMBL/GenBank/DDBJ databases">
        <authorList>
            <consortium name="NCBI Genome Project"/>
        </authorList>
    </citation>
    <scope>NUCLEOTIDE SEQUENCE</scope>
    <source>
        <strain evidence="3">CBS 342.82</strain>
    </source>
</reference>
<feature type="compositionally biased region" description="Basic and acidic residues" evidence="1">
    <location>
        <begin position="109"/>
        <end position="119"/>
    </location>
</feature>
<gene>
    <name evidence="3" type="ORF">K489DRAFT_370863</name>
</gene>
<dbReference type="GeneID" id="54360987"/>
<evidence type="ECO:0000256" key="1">
    <source>
        <dbReference type="SAM" id="MobiDB-lite"/>
    </source>
</evidence>
<name>A0A6J3M1T1_9PEZI</name>
<proteinExistence type="predicted"/>
<feature type="compositionally biased region" description="Basic residues" evidence="1">
    <location>
        <begin position="181"/>
        <end position="202"/>
    </location>
</feature>
<reference evidence="3" key="1">
    <citation type="submission" date="2020-01" db="EMBL/GenBank/DDBJ databases">
        <authorList>
            <consortium name="DOE Joint Genome Institute"/>
            <person name="Haridas S."/>
            <person name="Albert R."/>
            <person name="Binder M."/>
            <person name="Bloem J."/>
            <person name="Labutti K."/>
            <person name="Salamov A."/>
            <person name="Andreopoulos B."/>
            <person name="Baker S.E."/>
            <person name="Barry K."/>
            <person name="Bills G."/>
            <person name="Bluhm B.H."/>
            <person name="Cannon C."/>
            <person name="Castanera R."/>
            <person name="Culley D.E."/>
            <person name="Daum C."/>
            <person name="Ezra D."/>
            <person name="Gonzalez J.B."/>
            <person name="Henrissat B."/>
            <person name="Kuo A."/>
            <person name="Liang C."/>
            <person name="Lipzen A."/>
            <person name="Lutzoni F."/>
            <person name="Magnuson J."/>
            <person name="Mondo S."/>
            <person name="Nolan M."/>
            <person name="Ohm R."/>
            <person name="Pangilinan J."/>
            <person name="Park H.-J."/>
            <person name="Ramirez L."/>
            <person name="Alfaro M."/>
            <person name="Sun H."/>
            <person name="Tritt A."/>
            <person name="Yoshinaga Y."/>
            <person name="Zwiers L.-H."/>
            <person name="Turgeon B.G."/>
            <person name="Goodwin S.B."/>
            <person name="Spatafora J.W."/>
            <person name="Crous P.W."/>
            <person name="Grigoriev I.V."/>
        </authorList>
    </citation>
    <scope>NUCLEOTIDE SEQUENCE</scope>
    <source>
        <strain evidence="3">CBS 342.82</strain>
    </source>
</reference>
<feature type="region of interest" description="Disordered" evidence="1">
    <location>
        <begin position="109"/>
        <end position="202"/>
    </location>
</feature>